<dbReference type="AlphaFoldDB" id="A0A6J3LXU5"/>
<accession>A0A6J3LXU5</accession>
<gene>
    <name evidence="7" type="ORF">K489DRAFT_36826</name>
</gene>
<reference evidence="7" key="3">
    <citation type="submission" date="2025-08" db="UniProtKB">
        <authorList>
            <consortium name="RefSeq"/>
        </authorList>
    </citation>
    <scope>IDENTIFICATION</scope>
    <source>
        <strain evidence="7">CBS 342.82</strain>
    </source>
</reference>
<dbReference type="GeneID" id="54360735"/>
<dbReference type="GO" id="GO:0050660">
    <property type="term" value="F:flavin adenine dinucleotide binding"/>
    <property type="evidence" value="ECO:0007669"/>
    <property type="project" value="InterPro"/>
</dbReference>
<keyword evidence="6" id="KW-1185">Reference proteome</keyword>
<proteinExistence type="inferred from homology"/>
<dbReference type="GO" id="GO:0004499">
    <property type="term" value="F:N,N-dimethylaniline monooxygenase activity"/>
    <property type="evidence" value="ECO:0007669"/>
    <property type="project" value="InterPro"/>
</dbReference>
<reference evidence="7" key="2">
    <citation type="submission" date="2020-04" db="EMBL/GenBank/DDBJ databases">
        <authorList>
            <consortium name="NCBI Genome Project"/>
        </authorList>
    </citation>
    <scope>NUCLEOTIDE SEQUENCE</scope>
    <source>
        <strain evidence="7">CBS 342.82</strain>
    </source>
</reference>
<evidence type="ECO:0000313" key="6">
    <source>
        <dbReference type="Proteomes" id="UP000504637"/>
    </source>
</evidence>
<comment type="similarity">
    <text evidence="1">Belongs to the FAD-binding monooxygenase family.</text>
</comment>
<dbReference type="InterPro" id="IPR020946">
    <property type="entry name" value="Flavin_mOase-like"/>
</dbReference>
<evidence type="ECO:0000313" key="7">
    <source>
        <dbReference type="RefSeq" id="XP_033457616.1"/>
    </source>
</evidence>
<sequence length="595" mass="67178">MERNEPAPKGDCSDSRHPESSTTKSWSYPFPTTCEINEERHIDEPRNLQVAVIGAGLTGITAGILLPIKVPGIDLTILEKNADYGGTWFENIYPGVRCDIPAHVYQSTFDPNTQWTEEYAQGAEIRNYWQHLARKHNLPAITRFKTKVEEARWFPDLAKWKLVLKDLVDGRQRAESFDFVITAIGVFNNWKLPDYPGMDEFEGPIIHSSNWTPFDATGKRIATIGNGASGIQVTTELHKIAAHVDHYARSRTWIAGSFAPGVRDRQDMPMVIPVEKRDSFNDAEIYLSYRKEVEATFFRSFDGYLLDSEVNKNSREKFTEMMHNRLVNKPGLLEKLLPDFPPNCRRLTPGPGYLEALTKPHVELIQTPIEKFTSKGIITTDGQLRLADAVICSTGANINRAPPFPIISGGFDLSRDWSPDGKFGWPYTYLGTYTPGFPNLAFLLGPTASGVSGTVPYAVETQVAYIAKMLRKISTQGISTVVPSKAATDDFVAWCDAMFPRMTLSQNCSSWSNGGKAGKRIHGHWPGSALHLSHVRREPRWEDFEYTYENKTNRFAYFGAGQTKKEKDHDSDVTLHLRLSEANDLRDLHERWWDV</sequence>
<feature type="region of interest" description="Disordered" evidence="5">
    <location>
        <begin position="1"/>
        <end position="29"/>
    </location>
</feature>
<dbReference type="Proteomes" id="UP000504637">
    <property type="component" value="Unplaced"/>
</dbReference>
<keyword evidence="2" id="KW-0285">Flavoprotein</keyword>
<dbReference type="RefSeq" id="XP_033457616.1">
    <property type="nucleotide sequence ID" value="XM_033602935.1"/>
</dbReference>
<dbReference type="SUPFAM" id="SSF51905">
    <property type="entry name" value="FAD/NAD(P)-binding domain"/>
    <property type="match status" value="3"/>
</dbReference>
<evidence type="ECO:0000256" key="1">
    <source>
        <dbReference type="ARBA" id="ARBA00010139"/>
    </source>
</evidence>
<reference evidence="7" key="1">
    <citation type="submission" date="2020-01" db="EMBL/GenBank/DDBJ databases">
        <authorList>
            <consortium name="DOE Joint Genome Institute"/>
            <person name="Haridas S."/>
            <person name="Albert R."/>
            <person name="Binder M."/>
            <person name="Bloem J."/>
            <person name="Labutti K."/>
            <person name="Salamov A."/>
            <person name="Andreopoulos B."/>
            <person name="Baker S.E."/>
            <person name="Barry K."/>
            <person name="Bills G."/>
            <person name="Bluhm B.H."/>
            <person name="Cannon C."/>
            <person name="Castanera R."/>
            <person name="Culley D.E."/>
            <person name="Daum C."/>
            <person name="Ezra D."/>
            <person name="Gonzalez J.B."/>
            <person name="Henrissat B."/>
            <person name="Kuo A."/>
            <person name="Liang C."/>
            <person name="Lipzen A."/>
            <person name="Lutzoni F."/>
            <person name="Magnuson J."/>
            <person name="Mondo S."/>
            <person name="Nolan M."/>
            <person name="Ohm R."/>
            <person name="Pangilinan J."/>
            <person name="Park H.-J."/>
            <person name="Ramirez L."/>
            <person name="Alfaro M."/>
            <person name="Sun H."/>
            <person name="Tritt A."/>
            <person name="Yoshinaga Y."/>
            <person name="Zwiers L.-H."/>
            <person name="Turgeon B.G."/>
            <person name="Goodwin S.B."/>
            <person name="Spatafora J.W."/>
            <person name="Crous P.W."/>
            <person name="Grigoriev I.V."/>
        </authorList>
    </citation>
    <scope>NUCLEOTIDE SEQUENCE</scope>
    <source>
        <strain evidence="7">CBS 342.82</strain>
    </source>
</reference>
<protein>
    <submittedName>
        <fullName evidence="7">FAD/NAD(P)-binding domain-containing protein</fullName>
    </submittedName>
</protein>
<evidence type="ECO:0000256" key="4">
    <source>
        <dbReference type="ARBA" id="ARBA00023002"/>
    </source>
</evidence>
<dbReference type="InterPro" id="IPR051209">
    <property type="entry name" value="FAD-bind_Monooxygenase_sf"/>
</dbReference>
<dbReference type="InterPro" id="IPR036188">
    <property type="entry name" value="FAD/NAD-bd_sf"/>
</dbReference>
<dbReference type="GO" id="GO:0050661">
    <property type="term" value="F:NADP binding"/>
    <property type="evidence" value="ECO:0007669"/>
    <property type="project" value="InterPro"/>
</dbReference>
<dbReference type="Gene3D" id="3.50.50.60">
    <property type="entry name" value="FAD/NAD(P)-binding domain"/>
    <property type="match status" value="3"/>
</dbReference>
<evidence type="ECO:0000256" key="2">
    <source>
        <dbReference type="ARBA" id="ARBA00022630"/>
    </source>
</evidence>
<dbReference type="OrthoDB" id="74360at2759"/>
<evidence type="ECO:0000256" key="3">
    <source>
        <dbReference type="ARBA" id="ARBA00022827"/>
    </source>
</evidence>
<dbReference type="Pfam" id="PF00743">
    <property type="entry name" value="FMO-like"/>
    <property type="match status" value="1"/>
</dbReference>
<organism evidence="7">
    <name type="scientific">Dissoconium aciculare CBS 342.82</name>
    <dbReference type="NCBI Taxonomy" id="1314786"/>
    <lineage>
        <taxon>Eukaryota</taxon>
        <taxon>Fungi</taxon>
        <taxon>Dikarya</taxon>
        <taxon>Ascomycota</taxon>
        <taxon>Pezizomycotina</taxon>
        <taxon>Dothideomycetes</taxon>
        <taxon>Dothideomycetidae</taxon>
        <taxon>Mycosphaerellales</taxon>
        <taxon>Dissoconiaceae</taxon>
        <taxon>Dissoconium</taxon>
    </lineage>
</organism>
<dbReference type="PANTHER" id="PTHR42877">
    <property type="entry name" value="L-ORNITHINE N(5)-MONOOXYGENASE-RELATED"/>
    <property type="match status" value="1"/>
</dbReference>
<dbReference type="PANTHER" id="PTHR42877:SF6">
    <property type="entry name" value="MONOOXYGENASE, PUTATIVE (AFU_ORTHOLOGUE AFUA_3G15050)-RELATED"/>
    <property type="match status" value="1"/>
</dbReference>
<feature type="compositionally biased region" description="Basic and acidic residues" evidence="5">
    <location>
        <begin position="1"/>
        <end position="19"/>
    </location>
</feature>
<keyword evidence="3" id="KW-0274">FAD</keyword>
<evidence type="ECO:0000256" key="5">
    <source>
        <dbReference type="SAM" id="MobiDB-lite"/>
    </source>
</evidence>
<keyword evidence="4" id="KW-0560">Oxidoreductase</keyword>
<name>A0A6J3LXU5_9PEZI</name>